<proteinExistence type="inferred from homology"/>
<feature type="region of interest" description="Disordered" evidence="4">
    <location>
        <begin position="18"/>
        <end position="99"/>
    </location>
</feature>
<keyword evidence="2" id="KW-0496">Mitochondrion</keyword>
<gene>
    <name evidence="5" type="ORF">I350_07506</name>
</gene>
<evidence type="ECO:0000256" key="2">
    <source>
        <dbReference type="ARBA" id="ARBA00023128"/>
    </source>
</evidence>
<feature type="compositionally biased region" description="Basic residues" evidence="4">
    <location>
        <begin position="25"/>
        <end position="34"/>
    </location>
</feature>
<dbReference type="Proteomes" id="UP000095149">
    <property type="component" value="Unassembled WGS sequence"/>
</dbReference>
<dbReference type="AlphaFoldDB" id="A0A1E3JF81"/>
<sequence length="127" mass="13946">MRPSQLLRASHYKPMIKFLGASRKSIQHPPHKPAPHPCAPSEIKDSFPTFLSKLQSSSSSPSSPSSSSSSSSSSPQSSTPTPFKDTGFKPSGKPNDFENFWEAPGYLWRTKEVSEKEMEAVEVSFTV</sequence>
<evidence type="ECO:0000256" key="4">
    <source>
        <dbReference type="SAM" id="MobiDB-lite"/>
    </source>
</evidence>
<evidence type="ECO:0000256" key="3">
    <source>
        <dbReference type="ARBA" id="ARBA00043970"/>
    </source>
</evidence>
<reference evidence="5 6" key="1">
    <citation type="submission" date="2016-06" db="EMBL/GenBank/DDBJ databases">
        <title>Evolution of pathogenesis and genome organization in the Tremellales.</title>
        <authorList>
            <person name="Cuomo C."/>
            <person name="Litvintseva A."/>
            <person name="Heitman J."/>
            <person name="Chen Y."/>
            <person name="Sun S."/>
            <person name="Springer D."/>
            <person name="Dromer F."/>
            <person name="Young S."/>
            <person name="Zeng Q."/>
            <person name="Chapman S."/>
            <person name="Gujja S."/>
            <person name="Saif S."/>
            <person name="Birren B."/>
        </authorList>
    </citation>
    <scope>NUCLEOTIDE SEQUENCE [LARGE SCALE GENOMIC DNA]</scope>
    <source>
        <strain evidence="5 6">CBS 6273</strain>
    </source>
</reference>
<dbReference type="EMBL" id="MEKH01000012">
    <property type="protein sequence ID" value="ODN99335.1"/>
    <property type="molecule type" value="Genomic_DNA"/>
</dbReference>
<accession>A0A1E3JF81</accession>
<name>A0A1E3JF81_9TREE</name>
<dbReference type="GO" id="GO:0006103">
    <property type="term" value="P:2-oxoglutarate metabolic process"/>
    <property type="evidence" value="ECO:0007669"/>
    <property type="project" value="InterPro"/>
</dbReference>
<comment type="subcellular location">
    <subcellularLocation>
        <location evidence="1">Mitochondrion</location>
    </subcellularLocation>
</comment>
<evidence type="ECO:0000256" key="1">
    <source>
        <dbReference type="ARBA" id="ARBA00004173"/>
    </source>
</evidence>
<comment type="caution">
    <text evidence="5">The sequence shown here is derived from an EMBL/GenBank/DDBJ whole genome shotgun (WGS) entry which is preliminary data.</text>
</comment>
<dbReference type="InterPro" id="IPR020373">
    <property type="entry name" value="Kgd4/YMR-31"/>
</dbReference>
<organism evidence="5 6">
    <name type="scientific">Cryptococcus amylolentus CBS 6273</name>
    <dbReference type="NCBI Taxonomy" id="1296118"/>
    <lineage>
        <taxon>Eukaryota</taxon>
        <taxon>Fungi</taxon>
        <taxon>Dikarya</taxon>
        <taxon>Basidiomycota</taxon>
        <taxon>Agaricomycotina</taxon>
        <taxon>Tremellomycetes</taxon>
        <taxon>Tremellales</taxon>
        <taxon>Cryptococcaceae</taxon>
        <taxon>Cryptococcus</taxon>
    </lineage>
</organism>
<dbReference type="GO" id="GO:0005739">
    <property type="term" value="C:mitochondrion"/>
    <property type="evidence" value="ECO:0007669"/>
    <property type="project" value="UniProtKB-SubCell"/>
</dbReference>
<protein>
    <submittedName>
        <fullName evidence="5">Uncharacterized protein</fullName>
    </submittedName>
</protein>
<evidence type="ECO:0000313" key="5">
    <source>
        <dbReference type="EMBL" id="ODN99335.1"/>
    </source>
</evidence>
<comment type="similarity">
    <text evidence="3">Belongs to the alpha-ketoglutarate dehydrogenase component 4 family.</text>
</comment>
<dbReference type="Pfam" id="PF10937">
    <property type="entry name" value="Kgd4-YMR31"/>
    <property type="match status" value="1"/>
</dbReference>
<feature type="compositionally biased region" description="Low complexity" evidence="4">
    <location>
        <begin position="55"/>
        <end position="82"/>
    </location>
</feature>
<evidence type="ECO:0000313" key="6">
    <source>
        <dbReference type="Proteomes" id="UP000095149"/>
    </source>
</evidence>